<evidence type="ECO:0000259" key="1">
    <source>
        <dbReference type="PROSITE" id="PS50943"/>
    </source>
</evidence>
<dbReference type="PROSITE" id="PS50943">
    <property type="entry name" value="HTH_CROC1"/>
    <property type="match status" value="1"/>
</dbReference>
<keyword evidence="3" id="KW-1185">Reference proteome</keyword>
<dbReference type="RefSeq" id="WP_152541905.1">
    <property type="nucleotide sequence ID" value="NZ_BAMD01000103.1"/>
</dbReference>
<dbReference type="Gene3D" id="1.10.260.40">
    <property type="entry name" value="lambda repressor-like DNA-binding domains"/>
    <property type="match status" value="1"/>
</dbReference>
<dbReference type="GO" id="GO:0003677">
    <property type="term" value="F:DNA binding"/>
    <property type="evidence" value="ECO:0007669"/>
    <property type="project" value="InterPro"/>
</dbReference>
<reference evidence="2 3" key="1">
    <citation type="journal article" date="2014" name="Genome Announc.">
        <title>Draft Genome Sequence of Cytophaga fermentans JCM 21142T, a Facultative Anaerobe Isolated from Marine Mud.</title>
        <authorList>
            <person name="Starns D."/>
            <person name="Oshima K."/>
            <person name="Suda W."/>
            <person name="Iino T."/>
            <person name="Yuki M."/>
            <person name="Inoue J."/>
            <person name="Kitamura K."/>
            <person name="Iida T."/>
            <person name="Darby A."/>
            <person name="Hattori M."/>
            <person name="Ohkuma M."/>
        </authorList>
    </citation>
    <scope>NUCLEOTIDE SEQUENCE [LARGE SCALE GENOMIC DNA]</scope>
    <source>
        <strain evidence="2 3">JCM 21142</strain>
    </source>
</reference>
<organism evidence="2 3">
    <name type="scientific">Saccharicrinis fermentans DSM 9555 = JCM 21142</name>
    <dbReference type="NCBI Taxonomy" id="869213"/>
    <lineage>
        <taxon>Bacteria</taxon>
        <taxon>Pseudomonadati</taxon>
        <taxon>Bacteroidota</taxon>
        <taxon>Bacteroidia</taxon>
        <taxon>Marinilabiliales</taxon>
        <taxon>Marinilabiliaceae</taxon>
        <taxon>Saccharicrinis</taxon>
    </lineage>
</organism>
<dbReference type="OrthoDB" id="8690238at2"/>
<dbReference type="EMBL" id="BAMD01000103">
    <property type="protein sequence ID" value="GAF05635.1"/>
    <property type="molecule type" value="Genomic_DNA"/>
</dbReference>
<accession>W7Y439</accession>
<gene>
    <name evidence="2" type="ORF">JCM21142_104378</name>
</gene>
<dbReference type="Proteomes" id="UP000019402">
    <property type="component" value="Unassembled WGS sequence"/>
</dbReference>
<dbReference type="AlphaFoldDB" id="W7Y439"/>
<dbReference type="CDD" id="cd00093">
    <property type="entry name" value="HTH_XRE"/>
    <property type="match status" value="1"/>
</dbReference>
<comment type="caution">
    <text evidence="2">The sequence shown here is derived from an EMBL/GenBank/DDBJ whole genome shotgun (WGS) entry which is preliminary data.</text>
</comment>
<dbReference type="Pfam" id="PF01381">
    <property type="entry name" value="HTH_3"/>
    <property type="match status" value="1"/>
</dbReference>
<dbReference type="InterPro" id="IPR010982">
    <property type="entry name" value="Lambda_DNA-bd_dom_sf"/>
</dbReference>
<evidence type="ECO:0000313" key="3">
    <source>
        <dbReference type="Proteomes" id="UP000019402"/>
    </source>
</evidence>
<dbReference type="SMART" id="SM00530">
    <property type="entry name" value="HTH_XRE"/>
    <property type="match status" value="1"/>
</dbReference>
<name>W7Y439_9BACT</name>
<dbReference type="InterPro" id="IPR001387">
    <property type="entry name" value="Cro/C1-type_HTH"/>
</dbReference>
<feature type="domain" description="HTH cro/C1-type" evidence="1">
    <location>
        <begin position="15"/>
        <end position="68"/>
    </location>
</feature>
<dbReference type="SUPFAM" id="SSF47413">
    <property type="entry name" value="lambda repressor-like DNA-binding domains"/>
    <property type="match status" value="1"/>
</dbReference>
<sequence>MKKHKKDLLSLDENIKLARLRRKLTAEQVADRAGISRRTLVSIEQGMESVAIGSYVQVLVVLGLADDFLEVGKDDTLGRKLQEAKLMNPKRNS</sequence>
<proteinExistence type="predicted"/>
<dbReference type="STRING" id="869213.GCA_000517085_01581"/>
<evidence type="ECO:0000313" key="2">
    <source>
        <dbReference type="EMBL" id="GAF05635.1"/>
    </source>
</evidence>
<protein>
    <submittedName>
        <fullName evidence="2">Transcriptional regulator</fullName>
    </submittedName>
</protein>
<dbReference type="eggNOG" id="COG1396">
    <property type="taxonomic scope" value="Bacteria"/>
</dbReference>